<evidence type="ECO:0000259" key="1">
    <source>
        <dbReference type="Pfam" id="PF13952"/>
    </source>
</evidence>
<evidence type="ECO:0000313" key="2">
    <source>
        <dbReference type="EMBL" id="CAA2967341.1"/>
    </source>
</evidence>
<name>A0A8S0QLV5_OLEEU</name>
<sequence>MCRASAKDNAQVSDVVKFYGVIREIISLDDQIMKIPLFKCHWANVGNGVKVDDCFTLVNLHQGQNNFLKDHFILASQAKQVFYLRENDSSNWYVVLKAPPRGFHDLEMYDENEEVNVRNSVSLNIDDVNEKISYVRGDCEGTLI</sequence>
<evidence type="ECO:0000313" key="3">
    <source>
        <dbReference type="Proteomes" id="UP000594638"/>
    </source>
</evidence>
<dbReference type="PANTHER" id="PTHR48258:SF3">
    <property type="entry name" value="FK506-BINDING PROTEIN 4-LIKE ISOFORM X1"/>
    <property type="match status" value="1"/>
</dbReference>
<feature type="domain" description="DUF4216" evidence="1">
    <location>
        <begin position="33"/>
        <end position="95"/>
    </location>
</feature>
<dbReference type="InterPro" id="IPR025312">
    <property type="entry name" value="DUF4216"/>
</dbReference>
<accession>A0A8S0QLV5</accession>
<dbReference type="Proteomes" id="UP000594638">
    <property type="component" value="Unassembled WGS sequence"/>
</dbReference>
<dbReference type="AlphaFoldDB" id="A0A8S0QLV5"/>
<proteinExistence type="predicted"/>
<dbReference type="Pfam" id="PF13952">
    <property type="entry name" value="DUF4216"/>
    <property type="match status" value="1"/>
</dbReference>
<reference evidence="2 3" key="1">
    <citation type="submission" date="2019-12" db="EMBL/GenBank/DDBJ databases">
        <authorList>
            <person name="Alioto T."/>
            <person name="Alioto T."/>
            <person name="Gomez Garrido J."/>
        </authorList>
    </citation>
    <scope>NUCLEOTIDE SEQUENCE [LARGE SCALE GENOMIC DNA]</scope>
</reference>
<keyword evidence="3" id="KW-1185">Reference proteome</keyword>
<organism evidence="2 3">
    <name type="scientific">Olea europaea subsp. europaea</name>
    <dbReference type="NCBI Taxonomy" id="158383"/>
    <lineage>
        <taxon>Eukaryota</taxon>
        <taxon>Viridiplantae</taxon>
        <taxon>Streptophyta</taxon>
        <taxon>Embryophyta</taxon>
        <taxon>Tracheophyta</taxon>
        <taxon>Spermatophyta</taxon>
        <taxon>Magnoliopsida</taxon>
        <taxon>eudicotyledons</taxon>
        <taxon>Gunneridae</taxon>
        <taxon>Pentapetalae</taxon>
        <taxon>asterids</taxon>
        <taxon>lamiids</taxon>
        <taxon>Lamiales</taxon>
        <taxon>Oleaceae</taxon>
        <taxon>Oleeae</taxon>
        <taxon>Olea</taxon>
    </lineage>
</organism>
<dbReference type="OrthoDB" id="1748634at2759"/>
<comment type="caution">
    <text evidence="2">The sequence shown here is derived from an EMBL/GenBank/DDBJ whole genome shotgun (WGS) entry which is preliminary data.</text>
</comment>
<dbReference type="EMBL" id="CACTIH010001881">
    <property type="protein sequence ID" value="CAA2967341.1"/>
    <property type="molecule type" value="Genomic_DNA"/>
</dbReference>
<gene>
    <name evidence="2" type="ORF">OLEA9_A116493</name>
</gene>
<dbReference type="PANTHER" id="PTHR48258">
    <property type="entry name" value="DUF4218 DOMAIN-CONTAINING PROTEIN-RELATED"/>
    <property type="match status" value="1"/>
</dbReference>
<dbReference type="Gramene" id="OE9A116493T1">
    <property type="protein sequence ID" value="OE9A116493C1"/>
    <property type="gene ID" value="OE9A116493"/>
</dbReference>
<protein>
    <recommendedName>
        <fullName evidence="1">DUF4216 domain-containing protein</fullName>
    </recommendedName>
</protein>